<dbReference type="GO" id="GO:0006886">
    <property type="term" value="P:intracellular protein transport"/>
    <property type="evidence" value="ECO:0007669"/>
    <property type="project" value="EnsemblFungi"/>
</dbReference>
<comment type="function">
    <text evidence="9">Involved in transport from the ER to the Golgi apparatus as well as in intra-Golgi transport. It belongs to a super-family of proteins called t-SNAREs or soluble NSF (N-ethylmaleimide-sensitive factor) attachment protein receptor.</text>
</comment>
<keyword evidence="8 9" id="KW-0472">Membrane</keyword>
<feature type="transmembrane region" description="Helical" evidence="10">
    <location>
        <begin position="211"/>
        <end position="228"/>
    </location>
</feature>
<comment type="subcellular location">
    <subcellularLocation>
        <location evidence="1">Golgi apparatus membrane</location>
        <topology evidence="1">Single-pass type IV membrane protein</topology>
    </subcellularLocation>
</comment>
<evidence type="ECO:0000256" key="5">
    <source>
        <dbReference type="ARBA" id="ARBA00022927"/>
    </source>
</evidence>
<evidence type="ECO:0000256" key="2">
    <source>
        <dbReference type="ARBA" id="ARBA00008473"/>
    </source>
</evidence>
<sequence>MAEFTSYASFGQLRSQARQLESQTESLFLAYSSFSQHPPPSPTEEEIKVVKELEETLAKREDILNTLSRILDSEQVSSATKLHHLQRHKEILVEHQKEFIRLKGVVEYERQHANLLSSVRNDIDTFRSTSSSAPVDPRREADYMLNERTRIDRSNNMVDGILSQAYATREEFGRQRQVLMNIQRRVTSTASRIPGINTIIAKINTRKKRDSLIIATLLSVCILFLFFLR</sequence>
<dbReference type="GO" id="GO:0005801">
    <property type="term" value="C:cis-Golgi network"/>
    <property type="evidence" value="ECO:0007669"/>
    <property type="project" value="InterPro"/>
</dbReference>
<evidence type="ECO:0000313" key="11">
    <source>
        <dbReference type="EMBL" id="ODQ75684.1"/>
    </source>
</evidence>
<dbReference type="PANTHER" id="PTHR21094:SF2">
    <property type="entry name" value="GOLGI SNAP RECEPTOR COMPLEX MEMBER 1"/>
    <property type="match status" value="1"/>
</dbReference>
<dbReference type="GO" id="GO:0006906">
    <property type="term" value="P:vesicle fusion"/>
    <property type="evidence" value="ECO:0007669"/>
    <property type="project" value="EnsemblFungi"/>
</dbReference>
<dbReference type="Pfam" id="PF12352">
    <property type="entry name" value="V-SNARE_C"/>
    <property type="match status" value="1"/>
</dbReference>
<keyword evidence="3 9" id="KW-0813">Transport</keyword>
<evidence type="ECO:0000256" key="1">
    <source>
        <dbReference type="ARBA" id="ARBA00004409"/>
    </source>
</evidence>
<keyword evidence="12" id="KW-1185">Reference proteome</keyword>
<evidence type="ECO:0000256" key="8">
    <source>
        <dbReference type="ARBA" id="ARBA00023136"/>
    </source>
</evidence>
<name>A0A1E3QDX6_LIPST</name>
<keyword evidence="4 10" id="KW-0812">Transmembrane</keyword>
<evidence type="ECO:0000256" key="4">
    <source>
        <dbReference type="ARBA" id="ARBA00022692"/>
    </source>
</evidence>
<keyword evidence="9" id="KW-0931">ER-Golgi transport</keyword>
<evidence type="ECO:0000256" key="10">
    <source>
        <dbReference type="SAM" id="Phobius"/>
    </source>
</evidence>
<comment type="similarity">
    <text evidence="2 9">Belongs to the GOSR1 family.</text>
</comment>
<keyword evidence="7 9" id="KW-0333">Golgi apparatus</keyword>
<protein>
    <recommendedName>
        <fullName evidence="9">Golgi SNAP receptor complex member 1</fullName>
    </recommendedName>
</protein>
<dbReference type="GO" id="GO:0005484">
    <property type="term" value="F:SNAP receptor activity"/>
    <property type="evidence" value="ECO:0007669"/>
    <property type="project" value="EnsemblFungi"/>
</dbReference>
<dbReference type="GO" id="GO:0000139">
    <property type="term" value="C:Golgi membrane"/>
    <property type="evidence" value="ECO:0007669"/>
    <property type="project" value="UniProtKB-SubCell"/>
</dbReference>
<evidence type="ECO:0000256" key="9">
    <source>
        <dbReference type="PIRNR" id="PIRNR027109"/>
    </source>
</evidence>
<organism evidence="11 12">
    <name type="scientific">Lipomyces starkeyi NRRL Y-11557</name>
    <dbReference type="NCBI Taxonomy" id="675824"/>
    <lineage>
        <taxon>Eukaryota</taxon>
        <taxon>Fungi</taxon>
        <taxon>Dikarya</taxon>
        <taxon>Ascomycota</taxon>
        <taxon>Saccharomycotina</taxon>
        <taxon>Lipomycetes</taxon>
        <taxon>Lipomycetales</taxon>
        <taxon>Lipomycetaceae</taxon>
        <taxon>Lipomyces</taxon>
    </lineage>
</organism>
<dbReference type="AlphaFoldDB" id="A0A1E3QDX6"/>
<dbReference type="GO" id="GO:0006888">
    <property type="term" value="P:endoplasmic reticulum to Golgi vesicle-mediated transport"/>
    <property type="evidence" value="ECO:0007669"/>
    <property type="project" value="EnsemblFungi"/>
</dbReference>
<dbReference type="STRING" id="675824.A0A1E3QDX6"/>
<proteinExistence type="inferred from homology"/>
<evidence type="ECO:0000256" key="6">
    <source>
        <dbReference type="ARBA" id="ARBA00022989"/>
    </source>
</evidence>
<keyword evidence="6 10" id="KW-1133">Transmembrane helix</keyword>
<dbReference type="PIRSF" id="PIRSF027109">
    <property type="entry name" value="Golgi_SNARE"/>
    <property type="match status" value="1"/>
</dbReference>
<gene>
    <name evidence="11" type="ORF">LIPSTDRAFT_78712</name>
</gene>
<reference evidence="11 12" key="1">
    <citation type="journal article" date="2016" name="Proc. Natl. Acad. Sci. U.S.A.">
        <title>Comparative genomics of biotechnologically important yeasts.</title>
        <authorList>
            <person name="Riley R."/>
            <person name="Haridas S."/>
            <person name="Wolfe K.H."/>
            <person name="Lopes M.R."/>
            <person name="Hittinger C.T."/>
            <person name="Goeker M."/>
            <person name="Salamov A.A."/>
            <person name="Wisecaver J.H."/>
            <person name="Long T.M."/>
            <person name="Calvey C.H."/>
            <person name="Aerts A.L."/>
            <person name="Barry K.W."/>
            <person name="Choi C."/>
            <person name="Clum A."/>
            <person name="Coughlan A.Y."/>
            <person name="Deshpande S."/>
            <person name="Douglass A.P."/>
            <person name="Hanson S.J."/>
            <person name="Klenk H.-P."/>
            <person name="LaButti K.M."/>
            <person name="Lapidus A."/>
            <person name="Lindquist E.A."/>
            <person name="Lipzen A.M."/>
            <person name="Meier-Kolthoff J.P."/>
            <person name="Ohm R.A."/>
            <person name="Otillar R.P."/>
            <person name="Pangilinan J.L."/>
            <person name="Peng Y."/>
            <person name="Rokas A."/>
            <person name="Rosa C.A."/>
            <person name="Scheuner C."/>
            <person name="Sibirny A.A."/>
            <person name="Slot J.C."/>
            <person name="Stielow J.B."/>
            <person name="Sun H."/>
            <person name="Kurtzman C.P."/>
            <person name="Blackwell M."/>
            <person name="Grigoriev I.V."/>
            <person name="Jeffries T.W."/>
        </authorList>
    </citation>
    <scope>NUCLEOTIDE SEQUENCE [LARGE SCALE GENOMIC DNA]</scope>
    <source>
        <strain evidence="11 12">NRRL Y-11557</strain>
    </source>
</reference>
<dbReference type="OrthoDB" id="422156at2759"/>
<dbReference type="GO" id="GO:0031201">
    <property type="term" value="C:SNARE complex"/>
    <property type="evidence" value="ECO:0007669"/>
    <property type="project" value="EnsemblFungi"/>
</dbReference>
<dbReference type="Proteomes" id="UP000094385">
    <property type="component" value="Unassembled WGS sequence"/>
</dbReference>
<comment type="subunit">
    <text evidence="9">Component of several multiprotein Golgi SNARE complexes.</text>
</comment>
<keyword evidence="5 9" id="KW-0653">Protein transport</keyword>
<dbReference type="GO" id="GO:0005797">
    <property type="term" value="C:Golgi medial cisterna"/>
    <property type="evidence" value="ECO:0007669"/>
    <property type="project" value="EnsemblFungi"/>
</dbReference>
<dbReference type="GO" id="GO:0048219">
    <property type="term" value="P:inter-Golgi cisterna vesicle-mediated transport"/>
    <property type="evidence" value="ECO:0007669"/>
    <property type="project" value="TreeGrafter"/>
</dbReference>
<dbReference type="PANTHER" id="PTHR21094">
    <property type="entry name" value="GOS-28 SNARE- RELATED"/>
    <property type="match status" value="1"/>
</dbReference>
<dbReference type="InterPro" id="IPR023601">
    <property type="entry name" value="Golgi_SNAP_su1"/>
</dbReference>
<evidence type="ECO:0000256" key="7">
    <source>
        <dbReference type="ARBA" id="ARBA00023034"/>
    </source>
</evidence>
<dbReference type="EMBL" id="KV454290">
    <property type="protein sequence ID" value="ODQ75684.1"/>
    <property type="molecule type" value="Genomic_DNA"/>
</dbReference>
<accession>A0A1E3QDX6</accession>
<evidence type="ECO:0000313" key="12">
    <source>
        <dbReference type="Proteomes" id="UP000094385"/>
    </source>
</evidence>
<evidence type="ECO:0000256" key="3">
    <source>
        <dbReference type="ARBA" id="ARBA00022448"/>
    </source>
</evidence>